<reference evidence="1 2" key="1">
    <citation type="journal article" date="2005" name="Nature">
        <title>The map-based sequence of the rice genome.</title>
        <authorList>
            <consortium name="International rice genome sequencing project (IRGSP)"/>
            <person name="Matsumoto T."/>
            <person name="Wu J."/>
            <person name="Kanamori H."/>
            <person name="Katayose Y."/>
            <person name="Fujisawa M."/>
            <person name="Namiki N."/>
            <person name="Mizuno H."/>
            <person name="Yamamoto K."/>
            <person name="Antonio B.A."/>
            <person name="Baba T."/>
            <person name="Sakata K."/>
            <person name="Nagamura Y."/>
            <person name="Aoki H."/>
            <person name="Arikawa K."/>
            <person name="Arita K."/>
            <person name="Bito T."/>
            <person name="Chiden Y."/>
            <person name="Fujitsuka N."/>
            <person name="Fukunaka R."/>
            <person name="Hamada M."/>
            <person name="Harada C."/>
            <person name="Hayashi A."/>
            <person name="Hijishita S."/>
            <person name="Honda M."/>
            <person name="Hosokawa S."/>
            <person name="Ichikawa Y."/>
            <person name="Idonuma A."/>
            <person name="Iijima M."/>
            <person name="Ikeda M."/>
            <person name="Ikeno M."/>
            <person name="Ito K."/>
            <person name="Ito S."/>
            <person name="Ito T."/>
            <person name="Ito Y."/>
            <person name="Ito Y."/>
            <person name="Iwabuchi A."/>
            <person name="Kamiya K."/>
            <person name="Karasawa W."/>
            <person name="Kurita K."/>
            <person name="Katagiri S."/>
            <person name="Kikuta A."/>
            <person name="Kobayashi H."/>
            <person name="Kobayashi N."/>
            <person name="Machita K."/>
            <person name="Maehara T."/>
            <person name="Masukawa M."/>
            <person name="Mizubayashi T."/>
            <person name="Mukai Y."/>
            <person name="Nagasaki H."/>
            <person name="Nagata Y."/>
            <person name="Naito S."/>
            <person name="Nakashima M."/>
            <person name="Nakama Y."/>
            <person name="Nakamichi Y."/>
            <person name="Nakamura M."/>
            <person name="Meguro A."/>
            <person name="Negishi M."/>
            <person name="Ohta I."/>
            <person name="Ohta T."/>
            <person name="Okamoto M."/>
            <person name="Ono N."/>
            <person name="Saji S."/>
            <person name="Sakaguchi M."/>
            <person name="Sakai K."/>
            <person name="Shibata M."/>
            <person name="Shimokawa T."/>
            <person name="Song J."/>
            <person name="Takazaki Y."/>
            <person name="Terasawa K."/>
            <person name="Tsugane M."/>
            <person name="Tsuji K."/>
            <person name="Ueda S."/>
            <person name="Waki K."/>
            <person name="Yamagata H."/>
            <person name="Yamamoto M."/>
            <person name="Yamamoto S."/>
            <person name="Yamane H."/>
            <person name="Yoshiki S."/>
            <person name="Yoshihara R."/>
            <person name="Yukawa K."/>
            <person name="Zhong H."/>
            <person name="Yano M."/>
            <person name="Yuan Q."/>
            <person name="Ouyang S."/>
            <person name="Liu J."/>
            <person name="Jones K.M."/>
            <person name="Gansberger K."/>
            <person name="Moffat K."/>
            <person name="Hill J."/>
            <person name="Bera J."/>
            <person name="Fadrosh D."/>
            <person name="Jin S."/>
            <person name="Johri S."/>
            <person name="Kim M."/>
            <person name="Overton L."/>
            <person name="Reardon M."/>
            <person name="Tsitrin T."/>
            <person name="Vuong H."/>
            <person name="Weaver B."/>
            <person name="Ciecko A."/>
            <person name="Tallon L."/>
            <person name="Jackson J."/>
            <person name="Pai G."/>
            <person name="Aken S.V."/>
            <person name="Utterback T."/>
            <person name="Reidmuller S."/>
            <person name="Feldblyum T."/>
            <person name="Hsiao J."/>
            <person name="Zismann V."/>
            <person name="Iobst S."/>
            <person name="de Vazeille A.R."/>
            <person name="Buell C.R."/>
            <person name="Ying K."/>
            <person name="Li Y."/>
            <person name="Lu T."/>
            <person name="Huang Y."/>
            <person name="Zhao Q."/>
            <person name="Feng Q."/>
            <person name="Zhang L."/>
            <person name="Zhu J."/>
            <person name="Weng Q."/>
            <person name="Mu J."/>
            <person name="Lu Y."/>
            <person name="Fan D."/>
            <person name="Liu Y."/>
            <person name="Guan J."/>
            <person name="Zhang Y."/>
            <person name="Yu S."/>
            <person name="Liu X."/>
            <person name="Zhang Y."/>
            <person name="Hong G."/>
            <person name="Han B."/>
            <person name="Choisne N."/>
            <person name="Demange N."/>
            <person name="Orjeda G."/>
            <person name="Samain S."/>
            <person name="Cattolico L."/>
            <person name="Pelletier E."/>
            <person name="Couloux A."/>
            <person name="Segurens B."/>
            <person name="Wincker P."/>
            <person name="D'Hont A."/>
            <person name="Scarpelli C."/>
            <person name="Weissenbach J."/>
            <person name="Salanoubat M."/>
            <person name="Quetier F."/>
            <person name="Yu Y."/>
            <person name="Kim H.R."/>
            <person name="Rambo T."/>
            <person name="Currie J."/>
            <person name="Collura K."/>
            <person name="Luo M."/>
            <person name="Yang T."/>
            <person name="Ammiraju J.S.S."/>
            <person name="Engler F."/>
            <person name="Soderlund C."/>
            <person name="Wing R.A."/>
            <person name="Palmer L.E."/>
            <person name="de la Bastide M."/>
            <person name="Spiegel L."/>
            <person name="Nascimento L."/>
            <person name="Zutavern T."/>
            <person name="O'Shaughnessy A."/>
            <person name="Dike S."/>
            <person name="Dedhia N."/>
            <person name="Preston R."/>
            <person name="Balija V."/>
            <person name="McCombie W.R."/>
            <person name="Chow T."/>
            <person name="Chen H."/>
            <person name="Chung M."/>
            <person name="Chen C."/>
            <person name="Shaw J."/>
            <person name="Wu H."/>
            <person name="Hsiao K."/>
            <person name="Chao Y."/>
            <person name="Chu M."/>
            <person name="Cheng C."/>
            <person name="Hour A."/>
            <person name="Lee P."/>
            <person name="Lin S."/>
            <person name="Lin Y."/>
            <person name="Liou J."/>
            <person name="Liu S."/>
            <person name="Hsing Y."/>
            <person name="Raghuvanshi S."/>
            <person name="Mohanty A."/>
            <person name="Bharti A.K."/>
            <person name="Gaur A."/>
            <person name="Gupta V."/>
            <person name="Kumar D."/>
            <person name="Ravi V."/>
            <person name="Vij S."/>
            <person name="Kapur A."/>
            <person name="Khurana P."/>
            <person name="Khurana P."/>
            <person name="Khurana J.P."/>
            <person name="Tyagi A.K."/>
            <person name="Gaikwad K."/>
            <person name="Singh A."/>
            <person name="Dalal V."/>
            <person name="Srivastava S."/>
            <person name="Dixit A."/>
            <person name="Pal A.K."/>
            <person name="Ghazi I.A."/>
            <person name="Yadav M."/>
            <person name="Pandit A."/>
            <person name="Bhargava A."/>
            <person name="Sureshbabu K."/>
            <person name="Batra K."/>
            <person name="Sharma T.R."/>
            <person name="Mohapatra T."/>
            <person name="Singh N.K."/>
            <person name="Messing J."/>
            <person name="Nelson A.B."/>
            <person name="Fuks G."/>
            <person name="Kavchok S."/>
            <person name="Keizer G."/>
            <person name="Linton E."/>
            <person name="Llaca V."/>
            <person name="Song R."/>
            <person name="Tanyolac B."/>
            <person name="Young S."/>
            <person name="Ho-Il K."/>
            <person name="Hahn J.H."/>
            <person name="Sangsakoo G."/>
            <person name="Vanavichit A."/>
            <person name="de Mattos Luiz.A.T."/>
            <person name="Zimmer P.D."/>
            <person name="Malone G."/>
            <person name="Dellagostin O."/>
            <person name="de Oliveira A.C."/>
            <person name="Bevan M."/>
            <person name="Bancroft I."/>
            <person name="Minx P."/>
            <person name="Cordum H."/>
            <person name="Wilson R."/>
            <person name="Cheng Z."/>
            <person name="Jin W."/>
            <person name="Jiang J."/>
            <person name="Leong S.A."/>
            <person name="Iwama H."/>
            <person name="Gojobori T."/>
            <person name="Itoh T."/>
            <person name="Niimura Y."/>
            <person name="Fujii Y."/>
            <person name="Habara T."/>
            <person name="Sakai H."/>
            <person name="Sato Y."/>
            <person name="Wilson G."/>
            <person name="Kumar K."/>
            <person name="McCouch S."/>
            <person name="Juretic N."/>
            <person name="Hoen D."/>
            <person name="Wright S."/>
            <person name="Bruskiewich R."/>
            <person name="Bureau T."/>
            <person name="Miyao A."/>
            <person name="Hirochika H."/>
            <person name="Nishikawa T."/>
            <person name="Kadowaki K."/>
            <person name="Sugiura M."/>
            <person name="Burr B."/>
            <person name="Sasaki T."/>
        </authorList>
    </citation>
    <scope>NUCLEOTIDE SEQUENCE [LARGE SCALE GENOMIC DNA]</scope>
    <source>
        <strain evidence="2">cv. Nipponbare</strain>
    </source>
</reference>
<proteinExistence type="predicted"/>
<accession>A0A0P0XL12</accession>
<evidence type="ECO:0000313" key="1">
    <source>
        <dbReference type="EMBL" id="BAF24820.1"/>
    </source>
</evidence>
<dbReference type="EMBL" id="AP008215">
    <property type="protein sequence ID" value="BAF24820.1"/>
    <property type="molecule type" value="Genomic_DNA"/>
</dbReference>
<dbReference type="AlphaFoldDB" id="A0A0P0XL12"/>
<gene>
    <name evidence="1" type="ordered locus">Os09g0332600</name>
</gene>
<evidence type="ECO:0000313" key="2">
    <source>
        <dbReference type="Proteomes" id="UP000000763"/>
    </source>
</evidence>
<dbReference type="KEGG" id="dosa:Os09g0332600"/>
<reference evidence="2" key="2">
    <citation type="journal article" date="2008" name="Nucleic Acids Res.">
        <title>The rice annotation project database (RAP-DB): 2008 update.</title>
        <authorList>
            <consortium name="The rice annotation project (RAP)"/>
        </authorList>
    </citation>
    <scope>GENOME REANNOTATION</scope>
    <source>
        <strain evidence="2">cv. Nipponbare</strain>
    </source>
</reference>
<dbReference type="Gramene" id="Os09t0332600-01">
    <property type="protein sequence ID" value="Os09t0332600-01"/>
    <property type="gene ID" value="Os09g0332600"/>
</dbReference>
<organism evidence="1 2">
    <name type="scientific">Oryza sativa subsp. japonica</name>
    <name type="common">Rice</name>
    <dbReference type="NCBI Taxonomy" id="39947"/>
    <lineage>
        <taxon>Eukaryota</taxon>
        <taxon>Viridiplantae</taxon>
        <taxon>Streptophyta</taxon>
        <taxon>Embryophyta</taxon>
        <taxon>Tracheophyta</taxon>
        <taxon>Spermatophyta</taxon>
        <taxon>Magnoliopsida</taxon>
        <taxon>Liliopsida</taxon>
        <taxon>Poales</taxon>
        <taxon>Poaceae</taxon>
        <taxon>BOP clade</taxon>
        <taxon>Oryzoideae</taxon>
        <taxon>Oryzeae</taxon>
        <taxon>Oryzinae</taxon>
        <taxon>Oryza</taxon>
        <taxon>Oryza sativa</taxon>
    </lineage>
</organism>
<dbReference type="Proteomes" id="UP000000763">
    <property type="component" value="Chromosome 9"/>
</dbReference>
<name>A0A0P0XL12_ORYSJ</name>
<protein>
    <submittedName>
        <fullName evidence="1">Os09g0332600 protein</fullName>
    </submittedName>
</protein>
<sequence length="96" mass="11087">MVMLPSMYPLVFLPANTSINVVFPAPLTPIRAVSTPGLNEPLMPFNSSNRLSVTPCALITYKFHWILKPVRVALKYYRYRRIFILSMHISDIFIFQ</sequence>